<name>A0A8T2Q9Z8_CERRI</name>
<evidence type="ECO:0000313" key="2">
    <source>
        <dbReference type="Proteomes" id="UP000825935"/>
    </source>
</evidence>
<accession>A0A8T2Q9Z8</accession>
<gene>
    <name evidence="1" type="ORF">KP509_36G006100</name>
</gene>
<proteinExistence type="predicted"/>
<organism evidence="1 2">
    <name type="scientific">Ceratopteris richardii</name>
    <name type="common">Triangle waterfern</name>
    <dbReference type="NCBI Taxonomy" id="49495"/>
    <lineage>
        <taxon>Eukaryota</taxon>
        <taxon>Viridiplantae</taxon>
        <taxon>Streptophyta</taxon>
        <taxon>Embryophyta</taxon>
        <taxon>Tracheophyta</taxon>
        <taxon>Polypodiopsida</taxon>
        <taxon>Polypodiidae</taxon>
        <taxon>Polypodiales</taxon>
        <taxon>Pteridineae</taxon>
        <taxon>Pteridaceae</taxon>
        <taxon>Parkerioideae</taxon>
        <taxon>Ceratopteris</taxon>
    </lineage>
</organism>
<keyword evidence="2" id="KW-1185">Reference proteome</keyword>
<comment type="caution">
    <text evidence="1">The sequence shown here is derived from an EMBL/GenBank/DDBJ whole genome shotgun (WGS) entry which is preliminary data.</text>
</comment>
<protein>
    <recommendedName>
        <fullName evidence="3">Retrovirus-related Pol polyprotein from transposon TNT 1-94</fullName>
    </recommendedName>
</protein>
<dbReference type="EMBL" id="CM035441">
    <property type="protein sequence ID" value="KAH7280619.1"/>
    <property type="molecule type" value="Genomic_DNA"/>
</dbReference>
<dbReference type="OrthoDB" id="1645289at2759"/>
<evidence type="ECO:0008006" key="3">
    <source>
        <dbReference type="Google" id="ProtNLM"/>
    </source>
</evidence>
<dbReference type="AlphaFoldDB" id="A0A8T2Q9Z8"/>
<dbReference type="Proteomes" id="UP000825935">
    <property type="component" value="Chromosome 36"/>
</dbReference>
<dbReference type="OMA" id="SKAHWEV"/>
<reference evidence="1" key="1">
    <citation type="submission" date="2021-08" db="EMBL/GenBank/DDBJ databases">
        <title>WGS assembly of Ceratopteris richardii.</title>
        <authorList>
            <person name="Marchant D.B."/>
            <person name="Chen G."/>
            <person name="Jenkins J."/>
            <person name="Shu S."/>
            <person name="Leebens-Mack J."/>
            <person name="Grimwood J."/>
            <person name="Schmutz J."/>
            <person name="Soltis P."/>
            <person name="Soltis D."/>
            <person name="Chen Z.-H."/>
        </authorList>
    </citation>
    <scope>NUCLEOTIDE SEQUENCE</scope>
    <source>
        <strain evidence="1">Whitten #5841</strain>
        <tissue evidence="1">Leaf</tissue>
    </source>
</reference>
<dbReference type="PANTHER" id="PTHR11439">
    <property type="entry name" value="GAG-POL-RELATED RETROTRANSPOSON"/>
    <property type="match status" value="1"/>
</dbReference>
<sequence>MKSVPYVSACGSLMYAMVSTRRGIAYGVGGVSKFMANPSKAHWEVVKSIFIYLKGTKGKCLCYGTGLLELSRFCDLDMIGDVDTHKSTSGYV</sequence>
<dbReference type="PANTHER" id="PTHR11439:SF483">
    <property type="entry name" value="PEPTIDE SYNTHASE GLIP-LIKE, PUTATIVE (AFU_ORTHOLOGUE AFUA_3G12920)-RELATED"/>
    <property type="match status" value="1"/>
</dbReference>
<evidence type="ECO:0000313" key="1">
    <source>
        <dbReference type="EMBL" id="KAH7280619.1"/>
    </source>
</evidence>